<evidence type="ECO:0000313" key="9">
    <source>
        <dbReference type="EMBL" id="MDA0178858.1"/>
    </source>
</evidence>
<dbReference type="Proteomes" id="UP001147653">
    <property type="component" value="Unassembled WGS sequence"/>
</dbReference>
<gene>
    <name evidence="9" type="ORF">OJ997_01020</name>
</gene>
<comment type="similarity">
    <text evidence="2">Belongs to the MgtC/SapB family.</text>
</comment>
<dbReference type="GO" id="GO:0005886">
    <property type="term" value="C:plasma membrane"/>
    <property type="evidence" value="ECO:0007669"/>
    <property type="project" value="UniProtKB-SubCell"/>
</dbReference>
<name>A0A9X3N367_9ACTN</name>
<feature type="domain" description="MgtC/SapB/SrpB/YhiD N-terminal" evidence="8">
    <location>
        <begin position="32"/>
        <end position="159"/>
    </location>
</feature>
<protein>
    <submittedName>
        <fullName evidence="9">MgtC/SapB family protein</fullName>
    </submittedName>
</protein>
<keyword evidence="6 7" id="KW-0472">Membrane</keyword>
<dbReference type="InterPro" id="IPR049177">
    <property type="entry name" value="MgtC_SapB_SrpB_YhiD_N"/>
</dbReference>
<reference evidence="9" key="1">
    <citation type="submission" date="2022-10" db="EMBL/GenBank/DDBJ databases">
        <title>The WGS of Solirubrobacter phytolaccae KCTC 29190.</title>
        <authorList>
            <person name="Jiang Z."/>
        </authorList>
    </citation>
    <scope>NUCLEOTIDE SEQUENCE</scope>
    <source>
        <strain evidence="9">KCTC 29190</strain>
    </source>
</reference>
<evidence type="ECO:0000256" key="4">
    <source>
        <dbReference type="ARBA" id="ARBA00022692"/>
    </source>
</evidence>
<keyword evidence="5 7" id="KW-1133">Transmembrane helix</keyword>
<keyword evidence="4 7" id="KW-0812">Transmembrane</keyword>
<evidence type="ECO:0000256" key="2">
    <source>
        <dbReference type="ARBA" id="ARBA00009298"/>
    </source>
</evidence>
<dbReference type="RefSeq" id="WP_270023127.1">
    <property type="nucleotide sequence ID" value="NZ_JAPDDP010000002.1"/>
</dbReference>
<dbReference type="AlphaFoldDB" id="A0A9X3N367"/>
<dbReference type="PANTHER" id="PTHR33778">
    <property type="entry name" value="PROTEIN MGTC"/>
    <property type="match status" value="1"/>
</dbReference>
<accession>A0A9X3N367</accession>
<evidence type="ECO:0000256" key="6">
    <source>
        <dbReference type="ARBA" id="ARBA00023136"/>
    </source>
</evidence>
<organism evidence="9 10">
    <name type="scientific">Solirubrobacter phytolaccae</name>
    <dbReference type="NCBI Taxonomy" id="1404360"/>
    <lineage>
        <taxon>Bacteria</taxon>
        <taxon>Bacillati</taxon>
        <taxon>Actinomycetota</taxon>
        <taxon>Thermoleophilia</taxon>
        <taxon>Solirubrobacterales</taxon>
        <taxon>Solirubrobacteraceae</taxon>
        <taxon>Solirubrobacter</taxon>
    </lineage>
</organism>
<dbReference type="EMBL" id="JAPDDP010000002">
    <property type="protein sequence ID" value="MDA0178858.1"/>
    <property type="molecule type" value="Genomic_DNA"/>
</dbReference>
<evidence type="ECO:0000259" key="8">
    <source>
        <dbReference type="Pfam" id="PF02308"/>
    </source>
</evidence>
<evidence type="ECO:0000256" key="1">
    <source>
        <dbReference type="ARBA" id="ARBA00004651"/>
    </source>
</evidence>
<comment type="subcellular location">
    <subcellularLocation>
        <location evidence="1">Cell membrane</location>
        <topology evidence="1">Multi-pass membrane protein</topology>
    </subcellularLocation>
</comment>
<dbReference type="Pfam" id="PF02308">
    <property type="entry name" value="MgtC"/>
    <property type="match status" value="1"/>
</dbReference>
<evidence type="ECO:0000256" key="3">
    <source>
        <dbReference type="ARBA" id="ARBA00022475"/>
    </source>
</evidence>
<comment type="caution">
    <text evidence="9">The sequence shown here is derived from an EMBL/GenBank/DDBJ whole genome shotgun (WGS) entry which is preliminary data.</text>
</comment>
<evidence type="ECO:0000256" key="7">
    <source>
        <dbReference type="SAM" id="Phobius"/>
    </source>
</evidence>
<dbReference type="InterPro" id="IPR003416">
    <property type="entry name" value="MgtC/SapB/SrpB/YhiD_fam"/>
</dbReference>
<keyword evidence="10" id="KW-1185">Reference proteome</keyword>
<feature type="transmembrane region" description="Helical" evidence="7">
    <location>
        <begin position="22"/>
        <end position="44"/>
    </location>
</feature>
<dbReference type="PRINTS" id="PR01837">
    <property type="entry name" value="MGTCSAPBPROT"/>
</dbReference>
<proteinExistence type="inferred from homology"/>
<feature type="transmembrane region" description="Helical" evidence="7">
    <location>
        <begin position="91"/>
        <end position="110"/>
    </location>
</feature>
<sequence length="202" mass="21486">MPAGAIVTWPLRARPRVRRMNTISLLDITLRLALVVVLCGAIGLERETRDQPAGVRTHVLVGMGAAVFTLISAYGFSDFAQPGAPIDPTRIAAQVVTGVGFLGAGAIIHQGMAVRGLTTAAAVWISAAIGMAAGIGFYSLALAGTALVLVALIIFRHIRTWLLRHARSVRPLSESRAQPAKKLASVDRTDFLLQSEDQRSRA</sequence>
<dbReference type="PANTHER" id="PTHR33778:SF1">
    <property type="entry name" value="MAGNESIUM TRANSPORTER YHID-RELATED"/>
    <property type="match status" value="1"/>
</dbReference>
<keyword evidence="3" id="KW-1003">Cell membrane</keyword>
<feature type="transmembrane region" description="Helical" evidence="7">
    <location>
        <begin position="122"/>
        <end position="155"/>
    </location>
</feature>
<feature type="transmembrane region" description="Helical" evidence="7">
    <location>
        <begin position="59"/>
        <end position="79"/>
    </location>
</feature>
<evidence type="ECO:0000313" key="10">
    <source>
        <dbReference type="Proteomes" id="UP001147653"/>
    </source>
</evidence>
<evidence type="ECO:0000256" key="5">
    <source>
        <dbReference type="ARBA" id="ARBA00022989"/>
    </source>
</evidence>